<comment type="caution">
    <text evidence="4">The sequence shown here is derived from an EMBL/GenBank/DDBJ whole genome shotgun (WGS) entry which is preliminary data.</text>
</comment>
<gene>
    <name evidence="4" type="ORF">J5N97_024402</name>
</gene>
<dbReference type="EMBL" id="JAGGNH010000007">
    <property type="protein sequence ID" value="KAJ0967485.1"/>
    <property type="molecule type" value="Genomic_DNA"/>
</dbReference>
<evidence type="ECO:0000259" key="3">
    <source>
        <dbReference type="Pfam" id="PF13023"/>
    </source>
</evidence>
<evidence type="ECO:0000256" key="1">
    <source>
        <dbReference type="ARBA" id="ARBA00022723"/>
    </source>
</evidence>
<keyword evidence="5" id="KW-1185">Reference proteome</keyword>
<dbReference type="InterPro" id="IPR006674">
    <property type="entry name" value="HD_domain"/>
</dbReference>
<dbReference type="InterPro" id="IPR039356">
    <property type="entry name" value="YfbR/HDDC2"/>
</dbReference>
<reference evidence="4" key="2">
    <citation type="journal article" date="2022" name="Hortic Res">
        <title>The genome of Dioscorea zingiberensis sheds light on the biosynthesis, origin and evolution of the medicinally important diosgenin saponins.</title>
        <authorList>
            <person name="Li Y."/>
            <person name="Tan C."/>
            <person name="Li Z."/>
            <person name="Guo J."/>
            <person name="Li S."/>
            <person name="Chen X."/>
            <person name="Wang C."/>
            <person name="Dai X."/>
            <person name="Yang H."/>
            <person name="Song W."/>
            <person name="Hou L."/>
            <person name="Xu J."/>
            <person name="Tong Z."/>
            <person name="Xu A."/>
            <person name="Yuan X."/>
            <person name="Wang W."/>
            <person name="Yang Q."/>
            <person name="Chen L."/>
            <person name="Sun Z."/>
            <person name="Wang K."/>
            <person name="Pan B."/>
            <person name="Chen J."/>
            <person name="Bao Y."/>
            <person name="Liu F."/>
            <person name="Qi X."/>
            <person name="Gang D.R."/>
            <person name="Wen J."/>
            <person name="Li J."/>
        </authorList>
    </citation>
    <scope>NUCLEOTIDE SEQUENCE</scope>
    <source>
        <strain evidence="4">Dzin_1.0</strain>
    </source>
</reference>
<dbReference type="GO" id="GO:0005737">
    <property type="term" value="C:cytoplasm"/>
    <property type="evidence" value="ECO:0007669"/>
    <property type="project" value="TreeGrafter"/>
</dbReference>
<dbReference type="AlphaFoldDB" id="A0A9D5H8X6"/>
<keyword evidence="2" id="KW-0378">Hydrolase</keyword>
<accession>A0A9D5H8X6</accession>
<dbReference type="Pfam" id="PF13023">
    <property type="entry name" value="HD_3"/>
    <property type="match status" value="1"/>
</dbReference>
<dbReference type="PANTHER" id="PTHR11845">
    <property type="entry name" value="5'-DEOXYNUCLEOTIDASE HDDC2"/>
    <property type="match status" value="1"/>
</dbReference>
<evidence type="ECO:0000313" key="5">
    <source>
        <dbReference type="Proteomes" id="UP001085076"/>
    </source>
</evidence>
<evidence type="ECO:0000256" key="2">
    <source>
        <dbReference type="ARBA" id="ARBA00022801"/>
    </source>
</evidence>
<keyword evidence="1" id="KW-0479">Metal-binding</keyword>
<sequence length="163" mass="17855">MKFRPSSPLTAAAYETPSRRGLPVSRLAPSVSAVVVSLLLAGEAWRFHTSVMLQPPLSQSLSRRRSPPLSLEILHEDVVVLLLTDVVVSSGVPSSSGVDFLSLCHRLKTTKRAGSIRRGVHRPESVADHMYRMGLMALIAPGIPDINLDRCVKMPIVRRVLLM</sequence>
<dbReference type="SUPFAM" id="SSF109604">
    <property type="entry name" value="HD-domain/PDEase-like"/>
    <property type="match status" value="1"/>
</dbReference>
<organism evidence="4 5">
    <name type="scientific">Dioscorea zingiberensis</name>
    <dbReference type="NCBI Taxonomy" id="325984"/>
    <lineage>
        <taxon>Eukaryota</taxon>
        <taxon>Viridiplantae</taxon>
        <taxon>Streptophyta</taxon>
        <taxon>Embryophyta</taxon>
        <taxon>Tracheophyta</taxon>
        <taxon>Spermatophyta</taxon>
        <taxon>Magnoliopsida</taxon>
        <taxon>Liliopsida</taxon>
        <taxon>Dioscoreales</taxon>
        <taxon>Dioscoreaceae</taxon>
        <taxon>Dioscorea</taxon>
    </lineage>
</organism>
<dbReference type="Proteomes" id="UP001085076">
    <property type="component" value="Miscellaneous, Linkage group lg07"/>
</dbReference>
<dbReference type="GO" id="GO:0002953">
    <property type="term" value="F:5'-deoxynucleotidase activity"/>
    <property type="evidence" value="ECO:0007669"/>
    <property type="project" value="InterPro"/>
</dbReference>
<reference evidence="4" key="1">
    <citation type="submission" date="2021-03" db="EMBL/GenBank/DDBJ databases">
        <authorList>
            <person name="Li Z."/>
            <person name="Yang C."/>
        </authorList>
    </citation>
    <scope>NUCLEOTIDE SEQUENCE</scope>
    <source>
        <strain evidence="4">Dzin_1.0</strain>
        <tissue evidence="4">Leaf</tissue>
    </source>
</reference>
<evidence type="ECO:0000313" key="4">
    <source>
        <dbReference type="EMBL" id="KAJ0967485.1"/>
    </source>
</evidence>
<protein>
    <recommendedName>
        <fullName evidence="3">HD domain-containing protein</fullName>
    </recommendedName>
</protein>
<dbReference type="Gene3D" id="1.10.3210.10">
    <property type="entry name" value="Hypothetical protein af1432"/>
    <property type="match status" value="1"/>
</dbReference>
<dbReference type="OrthoDB" id="10254258at2759"/>
<dbReference type="GO" id="GO:0046872">
    <property type="term" value="F:metal ion binding"/>
    <property type="evidence" value="ECO:0007669"/>
    <property type="project" value="UniProtKB-KW"/>
</dbReference>
<dbReference type="PANTHER" id="PTHR11845:SF13">
    <property type="entry name" value="5'-DEOXYNUCLEOTIDASE HDDC2"/>
    <property type="match status" value="1"/>
</dbReference>
<name>A0A9D5H8X6_9LILI</name>
<proteinExistence type="predicted"/>
<feature type="domain" description="HD" evidence="3">
    <location>
        <begin position="105"/>
        <end position="156"/>
    </location>
</feature>